<evidence type="ECO:0000313" key="5">
    <source>
        <dbReference type="RefSeq" id="XP_022245440.1"/>
    </source>
</evidence>
<evidence type="ECO:0000256" key="1">
    <source>
        <dbReference type="PROSITE-ProRule" id="PRU00042"/>
    </source>
</evidence>
<dbReference type="InterPro" id="IPR036236">
    <property type="entry name" value="Znf_C2H2_sf"/>
</dbReference>
<keyword evidence="4" id="KW-1185">Reference proteome</keyword>
<dbReference type="PROSITE" id="PS00028">
    <property type="entry name" value="ZINC_FINGER_C2H2_1"/>
    <property type="match status" value="1"/>
</dbReference>
<keyword evidence="1" id="KW-0479">Metal-binding</keyword>
<dbReference type="GeneID" id="111086537"/>
<feature type="region of interest" description="Disordered" evidence="2">
    <location>
        <begin position="311"/>
        <end position="331"/>
    </location>
</feature>
<dbReference type="RefSeq" id="XP_022245440.1">
    <property type="nucleotide sequence ID" value="XM_022389732.1"/>
</dbReference>
<dbReference type="SUPFAM" id="SSF57667">
    <property type="entry name" value="beta-beta-alpha zinc fingers"/>
    <property type="match status" value="1"/>
</dbReference>
<name>A0ABM1SP84_LIMPO</name>
<gene>
    <name evidence="5 6" type="primary">LOC111086537</name>
</gene>
<evidence type="ECO:0000259" key="3">
    <source>
        <dbReference type="PROSITE" id="PS50157"/>
    </source>
</evidence>
<feature type="domain" description="C2H2-type" evidence="3">
    <location>
        <begin position="27"/>
        <end position="54"/>
    </location>
</feature>
<evidence type="ECO:0000313" key="6">
    <source>
        <dbReference type="RefSeq" id="XP_022245441.1"/>
    </source>
</evidence>
<accession>A0ABM1SP84</accession>
<dbReference type="Proteomes" id="UP000694941">
    <property type="component" value="Unplaced"/>
</dbReference>
<evidence type="ECO:0000256" key="2">
    <source>
        <dbReference type="SAM" id="MobiDB-lite"/>
    </source>
</evidence>
<proteinExistence type="predicted"/>
<dbReference type="PROSITE" id="PS50157">
    <property type="entry name" value="ZINC_FINGER_C2H2_2"/>
    <property type="match status" value="1"/>
</dbReference>
<organism evidence="4 5">
    <name type="scientific">Limulus polyphemus</name>
    <name type="common">Atlantic horseshoe crab</name>
    <dbReference type="NCBI Taxonomy" id="6850"/>
    <lineage>
        <taxon>Eukaryota</taxon>
        <taxon>Metazoa</taxon>
        <taxon>Ecdysozoa</taxon>
        <taxon>Arthropoda</taxon>
        <taxon>Chelicerata</taxon>
        <taxon>Merostomata</taxon>
        <taxon>Xiphosura</taxon>
        <taxon>Limulidae</taxon>
        <taxon>Limulus</taxon>
    </lineage>
</organism>
<evidence type="ECO:0000313" key="4">
    <source>
        <dbReference type="Proteomes" id="UP000694941"/>
    </source>
</evidence>
<sequence>MAITRKKPLSNSSRQESAVMTTREKNFRCKDCQKSFLHRTNLLCHRKFHAMKRLENGHYVNFSSQYRKESSCSSTMLPSPVPMTVGWTSCSSTILPSFVSMTTGSPCCSSTILPSFVSMTTESPSCSSEILPLSVSMTTGWPSYLNSNACAVETTHSSLPYDDDIQEVSLTPNLTENGVLSFCSNTIDKSVENDKCFRNVNIQDSHYKPTATDVAETHALPSFTVNSGSIECSGTREFPDKSKHQRTLHLPKTPDSCVFSLENIKSFEESEIKITFEEQNRNNLAYSHMLDLYATAPEDTESFKVTGAFQTPKSHDVTRPNMCESNSNSFSRTSADIEGLDGEESAIQKSLQELEQTGHKTVFHRTLRSNWSKLVTDKISAFAFSKALKGHQCSSSFLHCQS</sequence>
<protein>
    <submittedName>
        <fullName evidence="5 6">Uncharacterized protein LOC111086537</fullName>
    </submittedName>
</protein>
<keyword evidence="1" id="KW-0862">Zinc</keyword>
<dbReference type="RefSeq" id="XP_022245441.1">
    <property type="nucleotide sequence ID" value="XM_022389733.1"/>
</dbReference>
<keyword evidence="1" id="KW-0863">Zinc-finger</keyword>
<dbReference type="InterPro" id="IPR013087">
    <property type="entry name" value="Znf_C2H2_type"/>
</dbReference>
<reference evidence="5 6" key="1">
    <citation type="submission" date="2025-05" db="UniProtKB">
        <authorList>
            <consortium name="RefSeq"/>
        </authorList>
    </citation>
    <scope>IDENTIFICATION</scope>
    <source>
        <tissue evidence="5 6">Muscle</tissue>
    </source>
</reference>
<dbReference type="Gene3D" id="3.30.160.60">
    <property type="entry name" value="Classic Zinc Finger"/>
    <property type="match status" value="1"/>
</dbReference>